<evidence type="ECO:0000313" key="9">
    <source>
        <dbReference type="Proteomes" id="UP000637578"/>
    </source>
</evidence>
<dbReference type="RefSeq" id="WP_189057767.1">
    <property type="nucleotide sequence ID" value="NZ_BMMK01000011.1"/>
</dbReference>
<keyword evidence="3" id="KW-0645">Protease</keyword>
<evidence type="ECO:0000313" key="8">
    <source>
        <dbReference type="EMBL" id="GGM55569.1"/>
    </source>
</evidence>
<evidence type="ECO:0000259" key="7">
    <source>
        <dbReference type="Pfam" id="PF05065"/>
    </source>
</evidence>
<name>A0A8J3FWS2_9PSEU</name>
<dbReference type="EMBL" id="BMMK01000011">
    <property type="protein sequence ID" value="GGM55569.1"/>
    <property type="molecule type" value="Genomic_DNA"/>
</dbReference>
<dbReference type="Pfam" id="PF04586">
    <property type="entry name" value="Peptidase_S78"/>
    <property type="match status" value="1"/>
</dbReference>
<reference evidence="8" key="1">
    <citation type="journal article" date="2014" name="Int. J. Syst. Evol. Microbiol.">
        <title>Complete genome sequence of Corynebacterium casei LMG S-19264T (=DSM 44701T), isolated from a smear-ripened cheese.</title>
        <authorList>
            <consortium name="US DOE Joint Genome Institute (JGI-PGF)"/>
            <person name="Walter F."/>
            <person name="Albersmeier A."/>
            <person name="Kalinowski J."/>
            <person name="Ruckert C."/>
        </authorList>
    </citation>
    <scope>NUCLEOTIDE SEQUENCE</scope>
    <source>
        <strain evidence="8">CGMCC 4.5737</strain>
    </source>
</reference>
<evidence type="ECO:0000259" key="6">
    <source>
        <dbReference type="Pfam" id="PF04586"/>
    </source>
</evidence>
<feature type="compositionally biased region" description="Basic and acidic residues" evidence="5">
    <location>
        <begin position="246"/>
        <end position="259"/>
    </location>
</feature>
<evidence type="ECO:0000256" key="2">
    <source>
        <dbReference type="ARBA" id="ARBA00022612"/>
    </source>
</evidence>
<comment type="subcellular location">
    <subcellularLocation>
        <location evidence="1">Virion</location>
    </subcellularLocation>
</comment>
<keyword evidence="2" id="KW-1188">Viral release from host cell</keyword>
<evidence type="ECO:0000256" key="3">
    <source>
        <dbReference type="ARBA" id="ARBA00022670"/>
    </source>
</evidence>
<organism evidence="8 9">
    <name type="scientific">Longimycelium tulufanense</name>
    <dbReference type="NCBI Taxonomy" id="907463"/>
    <lineage>
        <taxon>Bacteria</taxon>
        <taxon>Bacillati</taxon>
        <taxon>Actinomycetota</taxon>
        <taxon>Actinomycetes</taxon>
        <taxon>Pseudonocardiales</taxon>
        <taxon>Pseudonocardiaceae</taxon>
        <taxon>Longimycelium</taxon>
    </lineage>
</organism>
<keyword evidence="9" id="KW-1185">Reference proteome</keyword>
<dbReference type="AlphaFoldDB" id="A0A8J3FWS2"/>
<evidence type="ECO:0000256" key="1">
    <source>
        <dbReference type="ARBA" id="ARBA00004328"/>
    </source>
</evidence>
<dbReference type="Gene3D" id="3.30.2400.10">
    <property type="entry name" value="Major capsid protein gp5"/>
    <property type="match status" value="1"/>
</dbReference>
<feature type="compositionally biased region" description="Basic and acidic residues" evidence="5">
    <location>
        <begin position="371"/>
        <end position="392"/>
    </location>
</feature>
<proteinExistence type="predicted"/>
<dbReference type="Proteomes" id="UP000637578">
    <property type="component" value="Unassembled WGS sequence"/>
</dbReference>
<evidence type="ECO:0008006" key="10">
    <source>
        <dbReference type="Google" id="ProtNLM"/>
    </source>
</evidence>
<feature type="region of interest" description="Disordered" evidence="5">
    <location>
        <begin position="243"/>
        <end position="264"/>
    </location>
</feature>
<feature type="domain" description="Phage capsid-like C-terminal" evidence="7">
    <location>
        <begin position="576"/>
        <end position="850"/>
    </location>
</feature>
<dbReference type="InterPro" id="IPR054613">
    <property type="entry name" value="Peptidase_S78_dom"/>
</dbReference>
<comment type="caution">
    <text evidence="8">The sequence shown here is derived from an EMBL/GenBank/DDBJ whole genome shotgun (WGS) entry which is preliminary data.</text>
</comment>
<dbReference type="SUPFAM" id="SSF56563">
    <property type="entry name" value="Major capsid protein gp5"/>
    <property type="match status" value="1"/>
</dbReference>
<sequence length="853" mass="94065">MSTPARLLTRAFEFEATDDKQHGDGRTLEGYAAVFDEPTEIDSWEGRFVETIARGAFRKTLREGEPVLQFDHGKDPRTGTVPIGSFQKLSEDDRGLSVQARLFDNPVVEPIRQAIEGRAIKGMSFRFRVTRDEWRDNVGKLLKGNEIDELLWHPGDRGPLQRTIKEVQLFELGPVVHPAYTSTTVGVRSLTEEDRKAIAAEYARTAAADEETRVSDKPWSQFSQADYTIEQWRRATLIAVKGSQSDNKEDYKLPVREPDGTLNRNGVHAAAQRIGQVEGVSPEKVRAAARKLVSHYRNDLNEDPPESLLSLAGMSSSKSDDTKSTDPEEASDAVPERGTSENTPAEPASVDAAHRGTSAPPEKQPAAKPASRKEQPPMADDRMTVEEREARKSEIKARLAEIDQEYSGAELPEDIQREWGELDEEFDAHERAIEAANVRRERLRSLAGDGEQGRTLRGSDTGRKSVRRPDNIYDLTEIRNMARSMDEVAQLYRDNAMRAAEQVKSYGNGVDRAKAQERLERLLCSVDDEQGNLARRILTTGSPQYERAFFKAVRNGGRGLTSEEDRALSLGVDAEGGFAVPFMLDPSVILTSDGVVNPLRRVARQVQIVGKEWQGITSAGITVSRAAESAEATDNSPTIAQPTVRAKKVHAFVELTQEIDQDWAALRSELTMMLNDAKETEEAAAFVTGDGLGENPSGVVNTLAASSEVAAGPAFTVSDLYALEEALGARFRARAAFLANKATYNKIRQFDTQGGADLWVRLGAGQPGELIGYPALESTEMTTDVSTAGSRYLLFGDFQQFLIVDRVGMSVELVPHLFGVNRRPVGKRGIYAMWRNSSKILVDNAFRVLEASA</sequence>
<protein>
    <recommendedName>
        <fullName evidence="10">Phage major capsid protein</fullName>
    </recommendedName>
</protein>
<evidence type="ECO:0000256" key="5">
    <source>
        <dbReference type="SAM" id="MobiDB-lite"/>
    </source>
</evidence>
<feature type="region of interest" description="Disordered" evidence="5">
    <location>
        <begin position="296"/>
        <end position="392"/>
    </location>
</feature>
<feature type="compositionally biased region" description="Low complexity" evidence="5">
    <location>
        <begin position="359"/>
        <end position="369"/>
    </location>
</feature>
<dbReference type="Pfam" id="PF05065">
    <property type="entry name" value="Phage_capsid"/>
    <property type="match status" value="1"/>
</dbReference>
<keyword evidence="4" id="KW-0378">Hydrolase</keyword>
<evidence type="ECO:0000256" key="4">
    <source>
        <dbReference type="ARBA" id="ARBA00022801"/>
    </source>
</evidence>
<dbReference type="InterPro" id="IPR024455">
    <property type="entry name" value="Phage_capsid"/>
</dbReference>
<feature type="domain" description="Prohead serine protease" evidence="6">
    <location>
        <begin position="23"/>
        <end position="188"/>
    </location>
</feature>
<dbReference type="NCBIfam" id="TIGR01554">
    <property type="entry name" value="major_cap_HK97"/>
    <property type="match status" value="1"/>
</dbReference>
<reference evidence="8" key="2">
    <citation type="submission" date="2020-09" db="EMBL/GenBank/DDBJ databases">
        <authorList>
            <person name="Sun Q."/>
            <person name="Zhou Y."/>
        </authorList>
    </citation>
    <scope>NUCLEOTIDE SEQUENCE</scope>
    <source>
        <strain evidence="8">CGMCC 4.5737</strain>
    </source>
</reference>
<gene>
    <name evidence="8" type="ORF">GCM10012275_28330</name>
</gene>
<dbReference type="GO" id="GO:0006508">
    <property type="term" value="P:proteolysis"/>
    <property type="evidence" value="ECO:0007669"/>
    <property type="project" value="UniProtKB-KW"/>
</dbReference>
<dbReference type="InterPro" id="IPR054612">
    <property type="entry name" value="Phage_capsid-like_C"/>
</dbReference>
<dbReference type="GO" id="GO:0008233">
    <property type="term" value="F:peptidase activity"/>
    <property type="evidence" value="ECO:0007669"/>
    <property type="project" value="UniProtKB-KW"/>
</dbReference>
<accession>A0A8J3FWS2</accession>